<keyword evidence="1" id="KW-0649">Protein kinase inhibitor</keyword>
<comment type="caution">
    <text evidence="1">The sequence shown here is derived from an EMBL/GenBank/DDBJ whole genome shotgun (WGS) entry which is preliminary data.</text>
</comment>
<sequence>MNIPDEELIEAYIQAIKLDLDLDFIAMLSEEFEARNLKINNYPFW</sequence>
<dbReference type="InterPro" id="IPR015064">
    <property type="entry name" value="Sda"/>
</dbReference>
<evidence type="ECO:0000313" key="2">
    <source>
        <dbReference type="Proteomes" id="UP001597214"/>
    </source>
</evidence>
<evidence type="ECO:0000313" key="1">
    <source>
        <dbReference type="EMBL" id="MFD1738478.1"/>
    </source>
</evidence>
<organism evidence="1 2">
    <name type="scientific">Bacillus salitolerans</name>
    <dbReference type="NCBI Taxonomy" id="1437434"/>
    <lineage>
        <taxon>Bacteria</taxon>
        <taxon>Bacillati</taxon>
        <taxon>Bacillota</taxon>
        <taxon>Bacilli</taxon>
        <taxon>Bacillales</taxon>
        <taxon>Bacillaceae</taxon>
        <taxon>Bacillus</taxon>
    </lineage>
</organism>
<dbReference type="SUPFAM" id="SSF100985">
    <property type="entry name" value="Sporulation inhibitor Sda"/>
    <property type="match status" value="1"/>
</dbReference>
<gene>
    <name evidence="1" type="primary">sda</name>
    <name evidence="1" type="ORF">ACFSCX_18310</name>
</gene>
<keyword evidence="2" id="KW-1185">Reference proteome</keyword>
<dbReference type="Pfam" id="PF08970">
    <property type="entry name" value="Sda"/>
    <property type="match status" value="1"/>
</dbReference>
<protein>
    <submittedName>
        <fullName evidence="1">Sporulation histidine kinase inhibitor Sda</fullName>
    </submittedName>
</protein>
<dbReference type="Proteomes" id="UP001597214">
    <property type="component" value="Unassembled WGS sequence"/>
</dbReference>
<dbReference type="Gene3D" id="1.10.287.1100">
    <property type="entry name" value="Sporulation inhibitor A"/>
    <property type="match status" value="1"/>
</dbReference>
<proteinExistence type="predicted"/>
<reference evidence="2" key="1">
    <citation type="journal article" date="2019" name="Int. J. Syst. Evol. Microbiol.">
        <title>The Global Catalogue of Microorganisms (GCM) 10K type strain sequencing project: providing services to taxonomists for standard genome sequencing and annotation.</title>
        <authorList>
            <consortium name="The Broad Institute Genomics Platform"/>
            <consortium name="The Broad Institute Genome Sequencing Center for Infectious Disease"/>
            <person name="Wu L."/>
            <person name="Ma J."/>
        </authorList>
    </citation>
    <scope>NUCLEOTIDE SEQUENCE [LARGE SCALE GENOMIC DNA]</scope>
    <source>
        <strain evidence="2">CCUG 49339</strain>
    </source>
</reference>
<name>A0ABW4LWD4_9BACI</name>
<accession>A0ABW4LWD4</accession>
<dbReference type="RefSeq" id="WP_377929683.1">
    <property type="nucleotide sequence ID" value="NZ_JBHUEM010000045.1"/>
</dbReference>
<dbReference type="InterPro" id="IPR036916">
    <property type="entry name" value="Sda_sf"/>
</dbReference>
<dbReference type="GO" id="GO:0004860">
    <property type="term" value="F:protein kinase inhibitor activity"/>
    <property type="evidence" value="ECO:0007669"/>
    <property type="project" value="UniProtKB-KW"/>
</dbReference>
<dbReference type="EMBL" id="JBHUEM010000045">
    <property type="protein sequence ID" value="MFD1738478.1"/>
    <property type="molecule type" value="Genomic_DNA"/>
</dbReference>